<protein>
    <recommendedName>
        <fullName evidence="3">DUF8175 domain-containing protein</fullName>
    </recommendedName>
</protein>
<evidence type="ECO:0000256" key="1">
    <source>
        <dbReference type="SAM" id="MobiDB-lite"/>
    </source>
</evidence>
<feature type="domain" description="DUF8175" evidence="3">
    <location>
        <begin position="55"/>
        <end position="235"/>
    </location>
</feature>
<evidence type="ECO:0000259" key="3">
    <source>
        <dbReference type="Pfam" id="PF26526"/>
    </source>
</evidence>
<proteinExistence type="predicted"/>
<sequence length="240" mass="25479">MTGADRGWSEGGKPPFWTERGWIVSAVFLAGAVLLSGMVWIAGLGGDDRSSRSDQAAAESARQPVTPCPGTSTVASVPTKPPTDVSWRAVDIGYQVPVSASQGPLRIEGGVLRCFAHTPIGAVLAAHIIPVKLDGPDWRTVADLQVLPGQGREVLTARLDRVVNNNRRGGGNYAGYAVDAYTPEAATVQLLVHGAGSYMASRIELRWDDGDWKLAPSRVGVVFESIGTIASSRGFSVWRQ</sequence>
<dbReference type="EMBL" id="CP130472">
    <property type="protein sequence ID" value="WLS43467.1"/>
    <property type="molecule type" value="Genomic_DNA"/>
</dbReference>
<evidence type="ECO:0000313" key="4">
    <source>
        <dbReference type="EMBL" id="WLS43467.1"/>
    </source>
</evidence>
<dbReference type="KEGG" id="mprn:Q3V37_18880"/>
<accession>A0AAJ6HNU7</accession>
<evidence type="ECO:0000256" key="2">
    <source>
        <dbReference type="SAM" id="Phobius"/>
    </source>
</evidence>
<feature type="transmembrane region" description="Helical" evidence="2">
    <location>
        <begin position="22"/>
        <end position="43"/>
    </location>
</feature>
<name>A0AAJ6HNU7_9ACTN</name>
<keyword evidence="5" id="KW-1185">Reference proteome</keyword>
<keyword evidence="2" id="KW-0812">Transmembrane</keyword>
<feature type="region of interest" description="Disordered" evidence="1">
    <location>
        <begin position="50"/>
        <end position="80"/>
    </location>
</feature>
<dbReference type="Pfam" id="PF26526">
    <property type="entry name" value="DUF8175"/>
    <property type="match status" value="1"/>
</dbReference>
<dbReference type="AlphaFoldDB" id="A0AAJ6HNU7"/>
<keyword evidence="2" id="KW-0472">Membrane</keyword>
<evidence type="ECO:0000313" key="5">
    <source>
        <dbReference type="Proteomes" id="UP001235874"/>
    </source>
</evidence>
<keyword evidence="2" id="KW-1133">Transmembrane helix</keyword>
<reference evidence="4 5" key="1">
    <citation type="submission" date="2023-07" db="EMBL/GenBank/DDBJ databases">
        <title>Micromonospora profundi TRM 95458 converts glycerol to a new osmotic compound.</title>
        <authorList>
            <person name="Lu D."/>
        </authorList>
    </citation>
    <scope>NUCLEOTIDE SEQUENCE [LARGE SCALE GENOMIC DNA]</scope>
    <source>
        <strain evidence="4 5">TRM95458</strain>
    </source>
</reference>
<dbReference type="RefSeq" id="WP_306270941.1">
    <property type="nucleotide sequence ID" value="NZ_CP130472.1"/>
</dbReference>
<dbReference type="Proteomes" id="UP001235874">
    <property type="component" value="Chromosome"/>
</dbReference>
<gene>
    <name evidence="4" type="ORF">Q3V37_18880</name>
</gene>
<organism evidence="4 5">
    <name type="scientific">Micromonospora profundi</name>
    <dbReference type="NCBI Taxonomy" id="1420889"/>
    <lineage>
        <taxon>Bacteria</taxon>
        <taxon>Bacillati</taxon>
        <taxon>Actinomycetota</taxon>
        <taxon>Actinomycetes</taxon>
        <taxon>Micromonosporales</taxon>
        <taxon>Micromonosporaceae</taxon>
        <taxon>Micromonospora</taxon>
    </lineage>
</organism>
<dbReference type="InterPro" id="IPR058488">
    <property type="entry name" value="DUF8175"/>
</dbReference>